<keyword evidence="6" id="KW-0255">Endonuclease</keyword>
<evidence type="ECO:0000256" key="1">
    <source>
        <dbReference type="ARBA" id="ARBA00000077"/>
    </source>
</evidence>
<dbReference type="EMBL" id="KN837126">
    <property type="protein sequence ID" value="KIJ43015.1"/>
    <property type="molecule type" value="Genomic_DNA"/>
</dbReference>
<protein>
    <recommendedName>
        <fullName evidence="3">ribonuclease H</fullName>
        <ecNumber evidence="3">3.1.26.4</ecNumber>
    </recommendedName>
</protein>
<keyword evidence="7" id="KW-0378">Hydrolase</keyword>
<dbReference type="InterPro" id="IPR050092">
    <property type="entry name" value="RNase_H"/>
</dbReference>
<dbReference type="InterPro" id="IPR002156">
    <property type="entry name" value="RNaseH_domain"/>
</dbReference>
<dbReference type="InterPro" id="IPR036397">
    <property type="entry name" value="RNaseH_sf"/>
</dbReference>
<name>A0A0C9VWA1_SPHS4</name>
<dbReference type="GO" id="GO:0004523">
    <property type="term" value="F:RNA-DNA hybrid ribonuclease activity"/>
    <property type="evidence" value="ECO:0007669"/>
    <property type="project" value="UniProtKB-EC"/>
</dbReference>
<feature type="non-terminal residue" evidence="9">
    <location>
        <position position="143"/>
    </location>
</feature>
<dbReference type="CDD" id="cd09280">
    <property type="entry name" value="RNase_HI_eukaryote_like"/>
    <property type="match status" value="1"/>
</dbReference>
<dbReference type="InterPro" id="IPR012337">
    <property type="entry name" value="RNaseH-like_sf"/>
</dbReference>
<sequence length="143" mass="15598">SRNVTSIRWLWAGCAIRNGHALAAAGARIYWGPSSPKNHSLRVPGAQANNRAELYAILVALSLADPERTLQLYTDSQYSICSICYWSSRNAARDWVCANGGILRLVYDTIRLRSAPCLLYHVLGHSGILGNEMSDPQAKLGAA</sequence>
<dbReference type="PROSITE" id="PS50879">
    <property type="entry name" value="RNASE_H_1"/>
    <property type="match status" value="1"/>
</dbReference>
<evidence type="ECO:0000256" key="5">
    <source>
        <dbReference type="ARBA" id="ARBA00022723"/>
    </source>
</evidence>
<evidence type="ECO:0000313" key="9">
    <source>
        <dbReference type="EMBL" id="KIJ43015.1"/>
    </source>
</evidence>
<evidence type="ECO:0000259" key="8">
    <source>
        <dbReference type="PROSITE" id="PS50879"/>
    </source>
</evidence>
<keyword evidence="4" id="KW-0540">Nuclease</keyword>
<dbReference type="Gene3D" id="3.30.420.10">
    <property type="entry name" value="Ribonuclease H-like superfamily/Ribonuclease H"/>
    <property type="match status" value="1"/>
</dbReference>
<evidence type="ECO:0000256" key="2">
    <source>
        <dbReference type="ARBA" id="ARBA00005300"/>
    </source>
</evidence>
<proteinExistence type="inferred from homology"/>
<dbReference type="Pfam" id="PF00075">
    <property type="entry name" value="RNase_H"/>
    <property type="match status" value="1"/>
</dbReference>
<dbReference type="AlphaFoldDB" id="A0A0C9VWA1"/>
<evidence type="ECO:0000256" key="6">
    <source>
        <dbReference type="ARBA" id="ARBA00022759"/>
    </source>
</evidence>
<feature type="domain" description="RNase H type-1" evidence="8">
    <location>
        <begin position="16"/>
        <end position="143"/>
    </location>
</feature>
<reference evidence="9 10" key="1">
    <citation type="submission" date="2014-06" db="EMBL/GenBank/DDBJ databases">
        <title>Evolutionary Origins and Diversification of the Mycorrhizal Mutualists.</title>
        <authorList>
            <consortium name="DOE Joint Genome Institute"/>
            <consortium name="Mycorrhizal Genomics Consortium"/>
            <person name="Kohler A."/>
            <person name="Kuo A."/>
            <person name="Nagy L.G."/>
            <person name="Floudas D."/>
            <person name="Copeland A."/>
            <person name="Barry K.W."/>
            <person name="Cichocki N."/>
            <person name="Veneault-Fourrey C."/>
            <person name="LaButti K."/>
            <person name="Lindquist E.A."/>
            <person name="Lipzen A."/>
            <person name="Lundell T."/>
            <person name="Morin E."/>
            <person name="Murat C."/>
            <person name="Riley R."/>
            <person name="Ohm R."/>
            <person name="Sun H."/>
            <person name="Tunlid A."/>
            <person name="Henrissat B."/>
            <person name="Grigoriev I.V."/>
            <person name="Hibbett D.S."/>
            <person name="Martin F."/>
        </authorList>
    </citation>
    <scope>NUCLEOTIDE SEQUENCE [LARGE SCALE GENOMIC DNA]</scope>
    <source>
        <strain evidence="9 10">SS14</strain>
    </source>
</reference>
<evidence type="ECO:0000256" key="3">
    <source>
        <dbReference type="ARBA" id="ARBA00012180"/>
    </source>
</evidence>
<accession>A0A0C9VWA1</accession>
<dbReference type="GO" id="GO:0043137">
    <property type="term" value="P:DNA replication, removal of RNA primer"/>
    <property type="evidence" value="ECO:0007669"/>
    <property type="project" value="TreeGrafter"/>
</dbReference>
<evidence type="ECO:0000256" key="7">
    <source>
        <dbReference type="ARBA" id="ARBA00022801"/>
    </source>
</evidence>
<evidence type="ECO:0000256" key="4">
    <source>
        <dbReference type="ARBA" id="ARBA00022722"/>
    </source>
</evidence>
<comment type="catalytic activity">
    <reaction evidence="1">
        <text>Endonucleolytic cleavage to 5'-phosphomonoester.</text>
        <dbReference type="EC" id="3.1.26.4"/>
    </reaction>
</comment>
<comment type="similarity">
    <text evidence="2">Belongs to the RNase H family.</text>
</comment>
<keyword evidence="10" id="KW-1185">Reference proteome</keyword>
<dbReference type="GO" id="GO:0046872">
    <property type="term" value="F:metal ion binding"/>
    <property type="evidence" value="ECO:0007669"/>
    <property type="project" value="UniProtKB-KW"/>
</dbReference>
<dbReference type="Proteomes" id="UP000054279">
    <property type="component" value="Unassembled WGS sequence"/>
</dbReference>
<organism evidence="9 10">
    <name type="scientific">Sphaerobolus stellatus (strain SS14)</name>
    <dbReference type="NCBI Taxonomy" id="990650"/>
    <lineage>
        <taxon>Eukaryota</taxon>
        <taxon>Fungi</taxon>
        <taxon>Dikarya</taxon>
        <taxon>Basidiomycota</taxon>
        <taxon>Agaricomycotina</taxon>
        <taxon>Agaricomycetes</taxon>
        <taxon>Phallomycetidae</taxon>
        <taxon>Geastrales</taxon>
        <taxon>Sphaerobolaceae</taxon>
        <taxon>Sphaerobolus</taxon>
    </lineage>
</organism>
<dbReference type="HOGENOM" id="CLU_030894_4_4_1"/>
<dbReference type="SUPFAM" id="SSF53098">
    <property type="entry name" value="Ribonuclease H-like"/>
    <property type="match status" value="1"/>
</dbReference>
<dbReference type="PANTHER" id="PTHR10642">
    <property type="entry name" value="RIBONUCLEASE H1"/>
    <property type="match status" value="1"/>
</dbReference>
<dbReference type="OrthoDB" id="245563at2759"/>
<gene>
    <name evidence="9" type="ORF">M422DRAFT_106592</name>
</gene>
<feature type="non-terminal residue" evidence="9">
    <location>
        <position position="1"/>
    </location>
</feature>
<evidence type="ECO:0000313" key="10">
    <source>
        <dbReference type="Proteomes" id="UP000054279"/>
    </source>
</evidence>
<keyword evidence="5" id="KW-0479">Metal-binding</keyword>
<dbReference type="PANTHER" id="PTHR10642:SF26">
    <property type="entry name" value="RIBONUCLEASE H1"/>
    <property type="match status" value="1"/>
</dbReference>
<dbReference type="EC" id="3.1.26.4" evidence="3"/>
<dbReference type="GO" id="GO:0003676">
    <property type="term" value="F:nucleic acid binding"/>
    <property type="evidence" value="ECO:0007669"/>
    <property type="project" value="InterPro"/>
</dbReference>